<proteinExistence type="predicted"/>
<dbReference type="PaxDb" id="67767-A0A0J7N5K3"/>
<dbReference type="Proteomes" id="UP000036403">
    <property type="component" value="Unassembled WGS sequence"/>
</dbReference>
<protein>
    <submittedName>
        <fullName evidence="2">Uncharacterized protein</fullName>
    </submittedName>
</protein>
<evidence type="ECO:0000313" key="2">
    <source>
        <dbReference type="EMBL" id="KMQ87980.1"/>
    </source>
</evidence>
<gene>
    <name evidence="2" type="ORF">RF55_12609</name>
</gene>
<feature type="region of interest" description="Disordered" evidence="1">
    <location>
        <begin position="254"/>
        <end position="314"/>
    </location>
</feature>
<reference evidence="2 3" key="1">
    <citation type="submission" date="2015-04" db="EMBL/GenBank/DDBJ databases">
        <title>Lasius niger genome sequencing.</title>
        <authorList>
            <person name="Konorov E.A."/>
            <person name="Nikitin M.A."/>
            <person name="Kirill M.V."/>
            <person name="Chang P."/>
        </authorList>
    </citation>
    <scope>NUCLEOTIDE SEQUENCE [LARGE SCALE GENOMIC DNA]</scope>
    <source>
        <tissue evidence="2">Whole</tissue>
    </source>
</reference>
<feature type="compositionally biased region" description="Polar residues" evidence="1">
    <location>
        <begin position="303"/>
        <end position="314"/>
    </location>
</feature>
<dbReference type="AlphaFoldDB" id="A0A0J7N5K3"/>
<keyword evidence="3" id="KW-1185">Reference proteome</keyword>
<feature type="compositionally biased region" description="Low complexity" evidence="1">
    <location>
        <begin position="268"/>
        <end position="277"/>
    </location>
</feature>
<name>A0A0J7N5K3_LASNI</name>
<feature type="compositionally biased region" description="Basic residues" evidence="1">
    <location>
        <begin position="254"/>
        <end position="266"/>
    </location>
</feature>
<sequence length="378" mass="42799">MTKLAELTKQYVRDLTSYCNNYLRRGHLLRIEEVFTFDRTRVENLADAIRDLTVFDDSELCLLTRMLIERRLIYRLSYWQLHFDQMIGLDIKFLRKTLDCDNLYASYAWIPRQVVAQATAAKFRIMYFVHGRNTAYNYAVLRFMFLNGSEASSAVGGIVRLKALKDISTSKKDDEYDNIPLYASSLSYEIATAVRHLRAVQRYMPSEYNTSLNAESTSAPIDHWVVVKHGENAILSTGEQLTVQLAREKMRLAKLRKKRSNKRKRIVSSSSSSSSSSATAADNNDDKAEMNDSTVAKSRRTHSSGYQTAISSQRTASEKTSLNIVADYVESANNVVPESNRPSSPFAEDLISVAILKSNDGQSDKLVYAISHCSKCRT</sequence>
<evidence type="ECO:0000313" key="3">
    <source>
        <dbReference type="Proteomes" id="UP000036403"/>
    </source>
</evidence>
<dbReference type="EMBL" id="LBMM01009631">
    <property type="protein sequence ID" value="KMQ87980.1"/>
    <property type="molecule type" value="Genomic_DNA"/>
</dbReference>
<organism evidence="2 3">
    <name type="scientific">Lasius niger</name>
    <name type="common">Black garden ant</name>
    <dbReference type="NCBI Taxonomy" id="67767"/>
    <lineage>
        <taxon>Eukaryota</taxon>
        <taxon>Metazoa</taxon>
        <taxon>Ecdysozoa</taxon>
        <taxon>Arthropoda</taxon>
        <taxon>Hexapoda</taxon>
        <taxon>Insecta</taxon>
        <taxon>Pterygota</taxon>
        <taxon>Neoptera</taxon>
        <taxon>Endopterygota</taxon>
        <taxon>Hymenoptera</taxon>
        <taxon>Apocrita</taxon>
        <taxon>Aculeata</taxon>
        <taxon>Formicoidea</taxon>
        <taxon>Formicidae</taxon>
        <taxon>Formicinae</taxon>
        <taxon>Lasius</taxon>
        <taxon>Lasius</taxon>
    </lineage>
</organism>
<evidence type="ECO:0000256" key="1">
    <source>
        <dbReference type="SAM" id="MobiDB-lite"/>
    </source>
</evidence>
<comment type="caution">
    <text evidence="2">The sequence shown here is derived from an EMBL/GenBank/DDBJ whole genome shotgun (WGS) entry which is preliminary data.</text>
</comment>
<accession>A0A0J7N5K3</accession>